<feature type="transmembrane region" description="Helical" evidence="1">
    <location>
        <begin position="159"/>
        <end position="178"/>
    </location>
</feature>
<dbReference type="AlphaFoldDB" id="A0A6G0XHD0"/>
<accession>A0A6G0XHD0</accession>
<proteinExistence type="predicted"/>
<gene>
    <name evidence="2" type="ORF">Ae201684_004730</name>
</gene>
<feature type="transmembrane region" description="Helical" evidence="1">
    <location>
        <begin position="72"/>
        <end position="96"/>
    </location>
</feature>
<reference evidence="2 3" key="1">
    <citation type="submission" date="2019-07" db="EMBL/GenBank/DDBJ databases">
        <title>Genomics analysis of Aphanomyces spp. identifies a new class of oomycete effector associated with host adaptation.</title>
        <authorList>
            <person name="Gaulin E."/>
        </authorList>
    </citation>
    <scope>NUCLEOTIDE SEQUENCE [LARGE SCALE GENOMIC DNA]</scope>
    <source>
        <strain evidence="2 3">ATCC 201684</strain>
    </source>
</reference>
<evidence type="ECO:0000313" key="3">
    <source>
        <dbReference type="Proteomes" id="UP000481153"/>
    </source>
</evidence>
<keyword evidence="1" id="KW-0472">Membrane</keyword>
<keyword evidence="1" id="KW-1133">Transmembrane helix</keyword>
<keyword evidence="3" id="KW-1185">Reference proteome</keyword>
<comment type="caution">
    <text evidence="2">The sequence shown here is derived from an EMBL/GenBank/DDBJ whole genome shotgun (WGS) entry which is preliminary data.</text>
</comment>
<feature type="transmembrane region" description="Helical" evidence="1">
    <location>
        <begin position="12"/>
        <end position="32"/>
    </location>
</feature>
<feature type="transmembrane region" description="Helical" evidence="1">
    <location>
        <begin position="44"/>
        <end position="66"/>
    </location>
</feature>
<protein>
    <recommendedName>
        <fullName evidence="4">THH1/TOM1/TOM3 domain-containing protein</fullName>
    </recommendedName>
</protein>
<keyword evidence="1" id="KW-0812">Transmembrane</keyword>
<evidence type="ECO:0008006" key="4">
    <source>
        <dbReference type="Google" id="ProtNLM"/>
    </source>
</evidence>
<dbReference type="Proteomes" id="UP000481153">
    <property type="component" value="Unassembled WGS sequence"/>
</dbReference>
<organism evidence="2 3">
    <name type="scientific">Aphanomyces euteiches</name>
    <dbReference type="NCBI Taxonomy" id="100861"/>
    <lineage>
        <taxon>Eukaryota</taxon>
        <taxon>Sar</taxon>
        <taxon>Stramenopiles</taxon>
        <taxon>Oomycota</taxon>
        <taxon>Saprolegniomycetes</taxon>
        <taxon>Saprolegniales</taxon>
        <taxon>Verrucalvaceae</taxon>
        <taxon>Aphanomyces</taxon>
    </lineage>
</organism>
<evidence type="ECO:0000256" key="1">
    <source>
        <dbReference type="SAM" id="Phobius"/>
    </source>
</evidence>
<dbReference type="EMBL" id="VJMJ01000063">
    <property type="protein sequence ID" value="KAF0739549.1"/>
    <property type="molecule type" value="Genomic_DNA"/>
</dbReference>
<feature type="transmembrane region" description="Helical" evidence="1">
    <location>
        <begin position="199"/>
        <end position="220"/>
    </location>
</feature>
<sequence>MSLPSLTDFAVTGILFLSLYSIIGVSIAYRLYLHIRHKSSRPRIIFHIVLLQVILFRLPKAVQFVWLPDAEVWVFAFVSTLFATLLLLMTFSYVGVEWAEVAQSGRVTESRFTVRRIVIWSNVVVFLWAIVACTCIAKFDDTPAGYFAYTKSGELTSLVVVGSVAAIAATILLIVQGLKIRKRLLQSEPYLDENDVHRSMVRLVLSICIIVFTTWIRMFFNLMAVLGVDAFASMSMVPFHVWSDLVPTVFPVICLLYLQRRLTTTAKITRPNRADSHTTTSKTMMRSYQESHFTGNNSPPV</sequence>
<feature type="transmembrane region" description="Helical" evidence="1">
    <location>
        <begin position="240"/>
        <end position="258"/>
    </location>
</feature>
<name>A0A6G0XHD0_9STRA</name>
<dbReference type="VEuPathDB" id="FungiDB:AeMF1_001968"/>
<feature type="transmembrane region" description="Helical" evidence="1">
    <location>
        <begin position="117"/>
        <end position="139"/>
    </location>
</feature>
<evidence type="ECO:0000313" key="2">
    <source>
        <dbReference type="EMBL" id="KAF0739549.1"/>
    </source>
</evidence>